<protein>
    <submittedName>
        <fullName evidence="1">Uncharacterized protein</fullName>
    </submittedName>
</protein>
<accession>A0A0E9XYP4</accession>
<reference evidence="1" key="1">
    <citation type="submission" date="2014-11" db="EMBL/GenBank/DDBJ databases">
        <authorList>
            <person name="Amaro Gonzalez C."/>
        </authorList>
    </citation>
    <scope>NUCLEOTIDE SEQUENCE</scope>
</reference>
<sequence length="46" mass="5680">MTNMLESVLYSPKKARSWYFIFRLTALQESTWQKYKKKLYKNTLPF</sequence>
<proteinExistence type="predicted"/>
<evidence type="ECO:0000313" key="1">
    <source>
        <dbReference type="EMBL" id="JAI06976.1"/>
    </source>
</evidence>
<name>A0A0E9XYP4_ANGAN</name>
<organism evidence="1">
    <name type="scientific">Anguilla anguilla</name>
    <name type="common">European freshwater eel</name>
    <name type="synonym">Muraena anguilla</name>
    <dbReference type="NCBI Taxonomy" id="7936"/>
    <lineage>
        <taxon>Eukaryota</taxon>
        <taxon>Metazoa</taxon>
        <taxon>Chordata</taxon>
        <taxon>Craniata</taxon>
        <taxon>Vertebrata</taxon>
        <taxon>Euteleostomi</taxon>
        <taxon>Actinopterygii</taxon>
        <taxon>Neopterygii</taxon>
        <taxon>Teleostei</taxon>
        <taxon>Anguilliformes</taxon>
        <taxon>Anguillidae</taxon>
        <taxon>Anguilla</taxon>
    </lineage>
</organism>
<dbReference type="EMBL" id="GBXM01001602">
    <property type="protein sequence ID" value="JAI06976.1"/>
    <property type="molecule type" value="Transcribed_RNA"/>
</dbReference>
<dbReference type="AlphaFoldDB" id="A0A0E9XYP4"/>
<reference evidence="1" key="2">
    <citation type="journal article" date="2015" name="Fish Shellfish Immunol.">
        <title>Early steps in the European eel (Anguilla anguilla)-Vibrio vulnificus interaction in the gills: Role of the RtxA13 toxin.</title>
        <authorList>
            <person name="Callol A."/>
            <person name="Pajuelo D."/>
            <person name="Ebbesson L."/>
            <person name="Teles M."/>
            <person name="MacKenzie S."/>
            <person name="Amaro C."/>
        </authorList>
    </citation>
    <scope>NUCLEOTIDE SEQUENCE</scope>
</reference>